<dbReference type="OrthoDB" id="2706506at2"/>
<gene>
    <name evidence="2" type="ORF">E6C60_1225</name>
</gene>
<dbReference type="KEGG" id="palo:E6C60_1225"/>
<keyword evidence="3" id="KW-1185">Reference proteome</keyword>
<sequence>MNKSTYYVSVHGRSVLNEQGASAYEWEIQATSEEAEQLRMQLELLQEQEEEDFTGFVFPWPDTPEAETNARFQGTLDEVYRSIHRLGSAQTRALIEEYRLMPRSGNRDD</sequence>
<dbReference type="AlphaFoldDB" id="A0A4P8XIA9"/>
<dbReference type="EMBL" id="CP040396">
    <property type="protein sequence ID" value="QCT01943.1"/>
    <property type="molecule type" value="Genomic_DNA"/>
</dbReference>
<reference evidence="2 3" key="1">
    <citation type="submission" date="2019-05" db="EMBL/GenBank/DDBJ databases">
        <authorList>
            <person name="Chen C."/>
        </authorList>
    </citation>
    <scope>NUCLEOTIDE SEQUENCE [LARGE SCALE GENOMIC DNA]</scope>
    <source>
        <strain evidence="2 3">HB172198</strain>
    </source>
</reference>
<evidence type="ECO:0000256" key="1">
    <source>
        <dbReference type="SAM" id="Coils"/>
    </source>
</evidence>
<proteinExistence type="predicted"/>
<protein>
    <submittedName>
        <fullName evidence="2">Uncharacterized protein</fullName>
    </submittedName>
</protein>
<name>A0A4P8XIA9_9BACL</name>
<dbReference type="RefSeq" id="WP_138225040.1">
    <property type="nucleotide sequence ID" value="NZ_CP040396.1"/>
</dbReference>
<keyword evidence="1" id="KW-0175">Coiled coil</keyword>
<organism evidence="2 3">
    <name type="scientific">Paenibacillus algicola</name>
    <dbReference type="NCBI Taxonomy" id="2565926"/>
    <lineage>
        <taxon>Bacteria</taxon>
        <taxon>Bacillati</taxon>
        <taxon>Bacillota</taxon>
        <taxon>Bacilli</taxon>
        <taxon>Bacillales</taxon>
        <taxon>Paenibacillaceae</taxon>
        <taxon>Paenibacillus</taxon>
    </lineage>
</organism>
<evidence type="ECO:0000313" key="2">
    <source>
        <dbReference type="EMBL" id="QCT01943.1"/>
    </source>
</evidence>
<feature type="coiled-coil region" evidence="1">
    <location>
        <begin position="21"/>
        <end position="52"/>
    </location>
</feature>
<evidence type="ECO:0000313" key="3">
    <source>
        <dbReference type="Proteomes" id="UP000300879"/>
    </source>
</evidence>
<accession>A0A4P8XIA9</accession>
<dbReference type="Proteomes" id="UP000300879">
    <property type="component" value="Chromosome"/>
</dbReference>